<feature type="transmembrane region" description="Helical" evidence="1">
    <location>
        <begin position="442"/>
        <end position="460"/>
    </location>
</feature>
<dbReference type="EMBL" id="JF273652">
    <property type="protein sequence ID" value="AEH57518.1"/>
    <property type="molecule type" value="Genomic_DNA"/>
</dbReference>
<dbReference type="NCBIfam" id="TIGR04370">
    <property type="entry name" value="glyco_rpt_poly"/>
    <property type="match status" value="1"/>
</dbReference>
<evidence type="ECO:0000256" key="1">
    <source>
        <dbReference type="SAM" id="Phobius"/>
    </source>
</evidence>
<protein>
    <submittedName>
        <fullName evidence="2">Cps10M</fullName>
    </submittedName>
</protein>
<gene>
    <name evidence="2" type="primary">cps10M</name>
</gene>
<feature type="transmembrane region" description="Helical" evidence="1">
    <location>
        <begin position="412"/>
        <end position="430"/>
    </location>
</feature>
<sequence>MLKMHKNNNSILSLPRNAILLFGLACFGVFQNSLMQILPLSLKSQIFLSIIFVLFSYYCIFKVLWKTYRTINFIFIFVLLSFPFAYGQHLVSLFDSDYLFRFQTFHILDGRLQDSSIINATYFIIVFLILLTVGYILSNTYYKEQVIVNESGLMAGNSIVIFISLLFLLISIYPAFKEVIAQYNLSRQFSYLVRRQLESQENYYELLGVGTRELYLGKWFLPSIYMLLLSFQDLRKRVLPYSILLVYSIIYMLTGSRFTLLKIILVVFLIEYIWHKSITLRQIKYLPIVFIPLIVAFSIITSLRGDSGVTFEDFLTNATFYINGSPLSATLWETGITFTSVSNVIDKVPSVVPFFIGKSYLGAILVCLPAFLRFGFTDNNIFTISSTFSPLYYGTRGFGYGSSIYAEQFYNFGYFALIVAIFLGIIIGKLEKKMFLYQKQRNLSQFLLIVFILGELIYSVRNDLYAIPRTVLISVGIPLMVIWLVKSLLSLSNK</sequence>
<feature type="transmembrane region" description="Helical" evidence="1">
    <location>
        <begin position="154"/>
        <end position="176"/>
    </location>
</feature>
<feature type="transmembrane region" description="Helical" evidence="1">
    <location>
        <begin position="45"/>
        <end position="64"/>
    </location>
</feature>
<keyword evidence="1" id="KW-0812">Transmembrane</keyword>
<organism evidence="2">
    <name type="scientific">Streptococcus suis</name>
    <dbReference type="NCBI Taxonomy" id="1307"/>
    <lineage>
        <taxon>Bacteria</taxon>
        <taxon>Bacillati</taxon>
        <taxon>Bacillota</taxon>
        <taxon>Bacilli</taxon>
        <taxon>Lactobacillales</taxon>
        <taxon>Streptococcaceae</taxon>
        <taxon>Streptococcus</taxon>
    </lineage>
</organism>
<dbReference type="InterPro" id="IPR029468">
    <property type="entry name" value="O-ag_pol_Wzy"/>
</dbReference>
<reference evidence="2" key="1">
    <citation type="journal article" date="2011" name="FEMS Microbiol. Lett.">
        <title>Genetic analysis of the capsular polysaccharide synthesis locus in 15 Streptococcus suis serotypes.</title>
        <authorList>
            <person name="Wang K."/>
            <person name="Fan W."/>
            <person name="Cai L."/>
            <person name="Huang B."/>
            <person name="Lu C."/>
        </authorList>
    </citation>
    <scope>NUCLEOTIDE SEQUENCE</scope>
    <source>
        <strain evidence="2">4417</strain>
    </source>
</reference>
<feature type="transmembrane region" description="Helical" evidence="1">
    <location>
        <begin position="285"/>
        <end position="303"/>
    </location>
</feature>
<evidence type="ECO:0000313" key="2">
    <source>
        <dbReference type="EMBL" id="AEH57518.1"/>
    </source>
</evidence>
<proteinExistence type="predicted"/>
<accession>G8DU17</accession>
<feature type="transmembrane region" description="Helical" evidence="1">
    <location>
        <begin position="71"/>
        <end position="91"/>
    </location>
</feature>
<keyword evidence="1" id="KW-1133">Transmembrane helix</keyword>
<feature type="transmembrane region" description="Helical" evidence="1">
    <location>
        <begin position="466"/>
        <end position="485"/>
    </location>
</feature>
<feature type="transmembrane region" description="Helical" evidence="1">
    <location>
        <begin position="120"/>
        <end position="142"/>
    </location>
</feature>
<dbReference type="Pfam" id="PF14296">
    <property type="entry name" value="O-ag_pol_Wzy"/>
    <property type="match status" value="1"/>
</dbReference>
<dbReference type="AlphaFoldDB" id="G8DU17"/>
<name>G8DU17_STRSU</name>
<keyword evidence="1" id="KW-0472">Membrane</keyword>